<comment type="caution">
    <text evidence="2">The sequence shown here is derived from an EMBL/GenBank/DDBJ whole genome shotgun (WGS) entry which is preliminary data.</text>
</comment>
<evidence type="ECO:0000313" key="3">
    <source>
        <dbReference type="Proteomes" id="UP000441336"/>
    </source>
</evidence>
<dbReference type="RefSeq" id="WP_157566490.1">
    <property type="nucleotide sequence ID" value="NZ_WQKZ01000003.1"/>
</dbReference>
<accession>A0A7K1TGB4</accession>
<protein>
    <submittedName>
        <fullName evidence="2">Uncharacterized protein</fullName>
    </submittedName>
</protein>
<gene>
    <name evidence="2" type="ORF">GO988_14015</name>
</gene>
<proteinExistence type="predicted"/>
<evidence type="ECO:0000313" key="2">
    <source>
        <dbReference type="EMBL" id="MVN77447.1"/>
    </source>
</evidence>
<reference evidence="2 3" key="1">
    <citation type="submission" date="2019-12" db="EMBL/GenBank/DDBJ databases">
        <title>Hymenobacter sp. HMF4947 Genome sequencing and assembly.</title>
        <authorList>
            <person name="Kang H."/>
            <person name="Cha I."/>
            <person name="Kim H."/>
            <person name="Joh K."/>
        </authorList>
    </citation>
    <scope>NUCLEOTIDE SEQUENCE [LARGE SCALE GENOMIC DNA]</scope>
    <source>
        <strain evidence="2 3">HMF4947</strain>
    </source>
</reference>
<dbReference type="EMBL" id="WQKZ01000003">
    <property type="protein sequence ID" value="MVN77447.1"/>
    <property type="molecule type" value="Genomic_DNA"/>
</dbReference>
<evidence type="ECO:0000256" key="1">
    <source>
        <dbReference type="SAM" id="MobiDB-lite"/>
    </source>
</evidence>
<name>A0A7K1TGB4_9BACT</name>
<dbReference type="Proteomes" id="UP000441336">
    <property type="component" value="Unassembled WGS sequence"/>
</dbReference>
<organism evidence="2 3">
    <name type="scientific">Hymenobacter ginkgonis</name>
    <dbReference type="NCBI Taxonomy" id="2682976"/>
    <lineage>
        <taxon>Bacteria</taxon>
        <taxon>Pseudomonadati</taxon>
        <taxon>Bacteroidota</taxon>
        <taxon>Cytophagia</taxon>
        <taxon>Cytophagales</taxon>
        <taxon>Hymenobacteraceae</taxon>
        <taxon>Hymenobacter</taxon>
    </lineage>
</organism>
<dbReference type="AlphaFoldDB" id="A0A7K1TGB4"/>
<keyword evidence="3" id="KW-1185">Reference proteome</keyword>
<sequence>MAVDLAQLQQILDNAQKADAFKGDVKRALRKVSSLLVNLQGAVDEAESLLSDDYTPTVKERKARTPRVAQVDGAAEVDPEAPYGRKKDGTPKHKPGRSK</sequence>
<feature type="region of interest" description="Disordered" evidence="1">
    <location>
        <begin position="56"/>
        <end position="99"/>
    </location>
</feature>